<evidence type="ECO:0000313" key="3">
    <source>
        <dbReference type="Proteomes" id="UP000552644"/>
    </source>
</evidence>
<organism evidence="2 3">
    <name type="scientific">Streptosporangium saharense</name>
    <dbReference type="NCBI Taxonomy" id="1706840"/>
    <lineage>
        <taxon>Bacteria</taxon>
        <taxon>Bacillati</taxon>
        <taxon>Actinomycetota</taxon>
        <taxon>Actinomycetes</taxon>
        <taxon>Streptosporangiales</taxon>
        <taxon>Streptosporangiaceae</taxon>
        <taxon>Streptosporangium</taxon>
    </lineage>
</organism>
<proteinExistence type="predicted"/>
<dbReference type="RefSeq" id="WP_184716815.1">
    <property type="nucleotide sequence ID" value="NZ_JACHJP010000004.1"/>
</dbReference>
<comment type="caution">
    <text evidence="2">The sequence shown here is derived from an EMBL/GenBank/DDBJ whole genome shotgun (WGS) entry which is preliminary data.</text>
</comment>
<evidence type="ECO:0000313" key="2">
    <source>
        <dbReference type="EMBL" id="MBB4916940.1"/>
    </source>
</evidence>
<dbReference type="Proteomes" id="UP000552644">
    <property type="component" value="Unassembled WGS sequence"/>
</dbReference>
<sequence>MAAPLLAAYRTVAELAETHASALDKAAQSMAASAWVGGGAPRFGEELIERRRRLQAAFEQTLTEIADLIAKRGETPPRPPRLSSTIEVATATRAAFAGMDVEAMERLTAELDRAGHTLPEAGSRLNAECSAACVAATAGRTVGEAGTWAATQAGELRKRMEVIKQTGPDLFASGGGDMGADLATGLVGYGLFGAFAPDANGAGTLLAQARTGDPKTLGKVLELQRQDKDAGLAGRVGAWWRMLDPAARQRLIDKAPGVVGSLNGLPSATRDSANRAFLSLEEKRLREERAELLKKQDALRPPPGRFMGVGGKTALGTKIAEYSTMLARVEAVKAARADGGRNGRPPALLLAFDATGQGRAVVSYGDPDTANHVTTYVPGFTTTIEGGGGDFKRALTTWDQAYRLSPGKRTASIAWLGYDAPQMGQVFTPGHTVAFKGAAESGAKELASFVDGLRASHAPDVPANLTMVGHSYGSLTTGQAAVRRPFGKLADDLVFVGSPGLGVDHARDLGVDPAHVWIGGAPDDFVAQIGAFGEDPYAPKFGARHFTVEPGGHSAYWDDRSESLRNIGSVVVGEYESVKIPPAPDLALMKYLQQPVPSE</sequence>
<protein>
    <recommendedName>
        <fullName evidence="1">DUF1023 domain-containing protein</fullName>
    </recommendedName>
</protein>
<accession>A0A7W7QNS8</accession>
<evidence type="ECO:0000259" key="1">
    <source>
        <dbReference type="Pfam" id="PF06259"/>
    </source>
</evidence>
<dbReference type="Gene3D" id="3.40.50.1820">
    <property type="entry name" value="alpha/beta hydrolase"/>
    <property type="match status" value="1"/>
</dbReference>
<dbReference type="AlphaFoldDB" id="A0A7W7QNS8"/>
<dbReference type="EMBL" id="JACHJP010000004">
    <property type="protein sequence ID" value="MBB4916940.1"/>
    <property type="molecule type" value="Genomic_DNA"/>
</dbReference>
<dbReference type="SUPFAM" id="SSF53474">
    <property type="entry name" value="alpha/beta-Hydrolases"/>
    <property type="match status" value="1"/>
</dbReference>
<dbReference type="Pfam" id="PF06259">
    <property type="entry name" value="Abhydrolase_8"/>
    <property type="match status" value="1"/>
</dbReference>
<keyword evidence="3" id="KW-1185">Reference proteome</keyword>
<name>A0A7W7QNS8_9ACTN</name>
<feature type="domain" description="DUF1023" evidence="1">
    <location>
        <begin position="353"/>
        <end position="531"/>
    </location>
</feature>
<dbReference type="InterPro" id="IPR029058">
    <property type="entry name" value="AB_hydrolase_fold"/>
</dbReference>
<dbReference type="InterPro" id="IPR010427">
    <property type="entry name" value="DUF1023"/>
</dbReference>
<reference evidence="2 3" key="1">
    <citation type="submission" date="2020-08" db="EMBL/GenBank/DDBJ databases">
        <title>Genomic Encyclopedia of Type Strains, Phase III (KMG-III): the genomes of soil and plant-associated and newly described type strains.</title>
        <authorList>
            <person name="Whitman W."/>
        </authorList>
    </citation>
    <scope>NUCLEOTIDE SEQUENCE [LARGE SCALE GENOMIC DNA]</scope>
    <source>
        <strain evidence="2 3">CECT 8840</strain>
    </source>
</reference>
<gene>
    <name evidence="2" type="ORF">FHS44_004048</name>
</gene>